<evidence type="ECO:0000259" key="4">
    <source>
        <dbReference type="PROSITE" id="PS50043"/>
    </source>
</evidence>
<accession>A0ABW4Q604</accession>
<proteinExistence type="predicted"/>
<protein>
    <submittedName>
        <fullName evidence="5">LuxR C-terminal-related transcriptional regulator</fullName>
    </submittedName>
</protein>
<dbReference type="Gene3D" id="1.10.10.10">
    <property type="entry name" value="Winged helix-like DNA-binding domain superfamily/Winged helix DNA-binding domain"/>
    <property type="match status" value="1"/>
</dbReference>
<evidence type="ECO:0000256" key="2">
    <source>
        <dbReference type="ARBA" id="ARBA00023125"/>
    </source>
</evidence>
<dbReference type="InterPro" id="IPR016032">
    <property type="entry name" value="Sig_transdc_resp-reg_C-effctor"/>
</dbReference>
<keyword evidence="3" id="KW-0804">Transcription</keyword>
<dbReference type="InterPro" id="IPR000792">
    <property type="entry name" value="Tscrpt_reg_LuxR_C"/>
</dbReference>
<evidence type="ECO:0000313" key="5">
    <source>
        <dbReference type="EMBL" id="MFD1845729.1"/>
    </source>
</evidence>
<dbReference type="PRINTS" id="PR00038">
    <property type="entry name" value="HTHLUXR"/>
</dbReference>
<organism evidence="5 6">
    <name type="scientific">Arthrobacter flavus</name>
    <dbReference type="NCBI Taxonomy" id="95172"/>
    <lineage>
        <taxon>Bacteria</taxon>
        <taxon>Bacillati</taxon>
        <taxon>Actinomycetota</taxon>
        <taxon>Actinomycetes</taxon>
        <taxon>Micrococcales</taxon>
        <taxon>Micrococcaceae</taxon>
        <taxon>Arthrobacter</taxon>
    </lineage>
</organism>
<dbReference type="InterPro" id="IPR036388">
    <property type="entry name" value="WH-like_DNA-bd_sf"/>
</dbReference>
<dbReference type="EMBL" id="JBHUGA010000008">
    <property type="protein sequence ID" value="MFD1845729.1"/>
    <property type="molecule type" value="Genomic_DNA"/>
</dbReference>
<evidence type="ECO:0000313" key="6">
    <source>
        <dbReference type="Proteomes" id="UP001597307"/>
    </source>
</evidence>
<gene>
    <name evidence="5" type="ORF">ACFSFX_03865</name>
</gene>
<keyword evidence="2" id="KW-0238">DNA-binding</keyword>
<dbReference type="RefSeq" id="WP_343877411.1">
    <property type="nucleotide sequence ID" value="NZ_BAAAIJ010000005.1"/>
</dbReference>
<sequence>MNRLSPAGKLPRSILEEVLDAAGRELVTARSGGLLLTTSTVFGGDFLLTRILASADPFYTVSVQGTKSFSDVPYAPLAPLLQDSPDIDFESELDVLSAVRDRIQRLTKGRSCVVVVRGPEHLDSASIALLTRLAESPSVGLLIRSGPRSKVPLDLELVLADGFIEEVHIPVLTAANVREYFDSILGATLPMLSSTLVCEVIGGSPVLLEMVTRDGELRDLIQLRDDVWILPRELSLTDRIAERIFSLIADYAPEETDVLLTVALAHQIPVDVAVHLWGADPVNALLLEGALAREEDAGTIWLRAAPPLLGAAIRHQVEPFRSRRLWENVHEHLTDLTNTPGIIHRVLWKLSVGVTVDDDEVLAAATMANRLDKPDTAELLLRRLPSGAAADRPGLFAAAEVQRARAEFYNGRTDLALPRLRRLVLRDPGSDVLTSVIHFIFQINLATGLGASALSEAIRRHAAAGPTGTAYESTLIVRLGRDLQQLTAGIIPKTPVVEATTVPQDPREALCWHFVMGELLYRRGDLSGAAAELSLALDLVLDHEHLRNYGGCIVTRLMLLLVGGGFWDELAALQTEVTAGRAPWIKRLIGFWELIEGLTALQRGRPQTALAHFRTAVVVLRARDIKQFRPLAAALATYTAWLIGDPGLNDFVGEYRRLSQLGPPERRMLAEAYMAVAGDVPAGASTRQRGLIPVEAANPQIRAELSFLRVQAGADDAVDVGIDRTAGLSDPRTQSLHAVLTALADGSVSALVDAAEFCLDRGQDLLVPVCLGVLLTQSPGSNSKVVRSAAKLLARLDPELQRLHPQLAALRHATRLTPREVTIAADVAAGKTARQIAKHYGVSIRTVDGHVESILTKLGLSSRKEIGKQSP</sequence>
<comment type="caution">
    <text evidence="5">The sequence shown here is derived from an EMBL/GenBank/DDBJ whole genome shotgun (WGS) entry which is preliminary data.</text>
</comment>
<dbReference type="PANTHER" id="PTHR44688">
    <property type="entry name" value="DNA-BINDING TRANSCRIPTIONAL ACTIVATOR DEVR_DOSR"/>
    <property type="match status" value="1"/>
</dbReference>
<reference evidence="6" key="1">
    <citation type="journal article" date="2019" name="Int. J. Syst. Evol. Microbiol.">
        <title>The Global Catalogue of Microorganisms (GCM) 10K type strain sequencing project: providing services to taxonomists for standard genome sequencing and annotation.</title>
        <authorList>
            <consortium name="The Broad Institute Genomics Platform"/>
            <consortium name="The Broad Institute Genome Sequencing Center for Infectious Disease"/>
            <person name="Wu L."/>
            <person name="Ma J."/>
        </authorList>
    </citation>
    <scope>NUCLEOTIDE SEQUENCE [LARGE SCALE GENOMIC DNA]</scope>
    <source>
        <strain evidence="6">JCM 11496</strain>
    </source>
</reference>
<keyword evidence="1" id="KW-0805">Transcription regulation</keyword>
<name>A0ABW4Q604_9MICC</name>
<dbReference type="PANTHER" id="PTHR44688:SF16">
    <property type="entry name" value="DNA-BINDING TRANSCRIPTIONAL ACTIVATOR DEVR_DOSR"/>
    <property type="match status" value="1"/>
</dbReference>
<dbReference type="PROSITE" id="PS50043">
    <property type="entry name" value="HTH_LUXR_2"/>
    <property type="match status" value="1"/>
</dbReference>
<evidence type="ECO:0000256" key="1">
    <source>
        <dbReference type="ARBA" id="ARBA00023015"/>
    </source>
</evidence>
<dbReference type="Pfam" id="PF00196">
    <property type="entry name" value="GerE"/>
    <property type="match status" value="1"/>
</dbReference>
<evidence type="ECO:0000256" key="3">
    <source>
        <dbReference type="ARBA" id="ARBA00023163"/>
    </source>
</evidence>
<dbReference type="SUPFAM" id="SSF46894">
    <property type="entry name" value="C-terminal effector domain of the bipartite response regulators"/>
    <property type="match status" value="1"/>
</dbReference>
<dbReference type="CDD" id="cd06170">
    <property type="entry name" value="LuxR_C_like"/>
    <property type="match status" value="1"/>
</dbReference>
<keyword evidence="6" id="KW-1185">Reference proteome</keyword>
<dbReference type="PROSITE" id="PS00622">
    <property type="entry name" value="HTH_LUXR_1"/>
    <property type="match status" value="1"/>
</dbReference>
<feature type="domain" description="HTH luxR-type" evidence="4">
    <location>
        <begin position="809"/>
        <end position="871"/>
    </location>
</feature>
<dbReference type="SMART" id="SM00421">
    <property type="entry name" value="HTH_LUXR"/>
    <property type="match status" value="1"/>
</dbReference>
<dbReference type="Proteomes" id="UP001597307">
    <property type="component" value="Unassembled WGS sequence"/>
</dbReference>